<feature type="region of interest" description="Disordered" evidence="6">
    <location>
        <begin position="1"/>
        <end position="22"/>
    </location>
</feature>
<comment type="subcellular location">
    <subcellularLocation>
        <location evidence="1">Cell membrane</location>
        <topology evidence="1">Multi-pass membrane protein</topology>
    </subcellularLocation>
</comment>
<evidence type="ECO:0000256" key="7">
    <source>
        <dbReference type="SAM" id="Phobius"/>
    </source>
</evidence>
<keyword evidence="5 7" id="KW-0472">Membrane</keyword>
<dbReference type="Pfam" id="PF03626">
    <property type="entry name" value="COX4_pro"/>
    <property type="match status" value="1"/>
</dbReference>
<evidence type="ECO:0000256" key="2">
    <source>
        <dbReference type="ARBA" id="ARBA00022475"/>
    </source>
</evidence>
<dbReference type="EMBL" id="CAEZXS010000049">
    <property type="protein sequence ID" value="CAB4693718.1"/>
    <property type="molecule type" value="Genomic_DNA"/>
</dbReference>
<protein>
    <submittedName>
        <fullName evidence="10">Unannotated protein</fullName>
    </submittedName>
</protein>
<gene>
    <name evidence="8" type="ORF">UFOPK2582_00566</name>
    <name evidence="9" type="ORF">UFOPK3914_01077</name>
    <name evidence="10" type="ORF">UFOPK4354_00428</name>
</gene>
<organism evidence="10">
    <name type="scientific">freshwater metagenome</name>
    <dbReference type="NCBI Taxonomy" id="449393"/>
    <lineage>
        <taxon>unclassified sequences</taxon>
        <taxon>metagenomes</taxon>
        <taxon>ecological metagenomes</taxon>
    </lineage>
</organism>
<keyword evidence="4 7" id="KW-1133">Transmembrane helix</keyword>
<name>A0A6J7UGF5_9ZZZZ</name>
<reference evidence="10" key="1">
    <citation type="submission" date="2020-05" db="EMBL/GenBank/DDBJ databases">
        <authorList>
            <person name="Chiriac C."/>
            <person name="Salcher M."/>
            <person name="Ghai R."/>
            <person name="Kavagutti S V."/>
        </authorList>
    </citation>
    <scope>NUCLEOTIDE SEQUENCE</scope>
</reference>
<keyword evidence="3 7" id="KW-0812">Transmembrane</keyword>
<evidence type="ECO:0000313" key="10">
    <source>
        <dbReference type="EMBL" id="CAB5063458.1"/>
    </source>
</evidence>
<evidence type="ECO:0000313" key="8">
    <source>
        <dbReference type="EMBL" id="CAB4693718.1"/>
    </source>
</evidence>
<keyword evidence="2" id="KW-1003">Cell membrane</keyword>
<dbReference type="GO" id="GO:0005886">
    <property type="term" value="C:plasma membrane"/>
    <property type="evidence" value="ECO:0007669"/>
    <property type="project" value="UniProtKB-SubCell"/>
</dbReference>
<evidence type="ECO:0000256" key="4">
    <source>
        <dbReference type="ARBA" id="ARBA00022989"/>
    </source>
</evidence>
<dbReference type="InterPro" id="IPR011743">
    <property type="entry name" value="Caa3_sub_IV"/>
</dbReference>
<evidence type="ECO:0000256" key="1">
    <source>
        <dbReference type="ARBA" id="ARBA00004651"/>
    </source>
</evidence>
<dbReference type="InterPro" id="IPR005171">
    <property type="entry name" value="Cyt_c_oxidase_su4_prok"/>
</dbReference>
<dbReference type="EMBL" id="CAFBQW010000031">
    <property type="protein sequence ID" value="CAB5063458.1"/>
    <property type="molecule type" value="Genomic_DNA"/>
</dbReference>
<feature type="transmembrane region" description="Helical" evidence="7">
    <location>
        <begin position="93"/>
        <end position="115"/>
    </location>
</feature>
<dbReference type="NCBIfam" id="TIGR02229">
    <property type="entry name" value="caa3_sub_IV"/>
    <property type="match status" value="1"/>
</dbReference>
<feature type="transmembrane region" description="Helical" evidence="7">
    <location>
        <begin position="60"/>
        <end position="81"/>
    </location>
</feature>
<dbReference type="EMBL" id="CAFBOG010000091">
    <property type="protein sequence ID" value="CAB4982026.1"/>
    <property type="molecule type" value="Genomic_DNA"/>
</dbReference>
<proteinExistence type="predicted"/>
<evidence type="ECO:0000313" key="9">
    <source>
        <dbReference type="EMBL" id="CAB4982026.1"/>
    </source>
</evidence>
<evidence type="ECO:0000256" key="5">
    <source>
        <dbReference type="ARBA" id="ARBA00023136"/>
    </source>
</evidence>
<dbReference type="AlphaFoldDB" id="A0A6J7UGF5"/>
<feature type="transmembrane region" description="Helical" evidence="7">
    <location>
        <begin position="29"/>
        <end position="48"/>
    </location>
</feature>
<evidence type="ECO:0000256" key="3">
    <source>
        <dbReference type="ARBA" id="ARBA00022692"/>
    </source>
</evidence>
<sequence length="147" mass="16276">MSAAVTELDDDSPVNPGEHHTHGPTDGQYFKIFFLLVGLTALEVSTYWWDDIFNADTKKIAVPVLLTLMVIKFFLVALYFMHLKFDSPLLKRTFYVGMIVAIFVYVVALSVMNFWGDSGTTHFNDPPIDPPAPFCATSSKPGPCPAG</sequence>
<evidence type="ECO:0000256" key="6">
    <source>
        <dbReference type="SAM" id="MobiDB-lite"/>
    </source>
</evidence>
<accession>A0A6J7UGF5</accession>